<feature type="transmembrane region" description="Helical" evidence="1">
    <location>
        <begin position="34"/>
        <end position="62"/>
    </location>
</feature>
<evidence type="ECO:0000313" key="3">
    <source>
        <dbReference type="Proteomes" id="UP000031972"/>
    </source>
</evidence>
<feature type="transmembrane region" description="Helical" evidence="1">
    <location>
        <begin position="133"/>
        <end position="154"/>
    </location>
</feature>
<dbReference type="GO" id="GO:0045881">
    <property type="term" value="P:positive regulation of sporulation resulting in formation of a cellular spore"/>
    <property type="evidence" value="ECO:0007669"/>
    <property type="project" value="InterPro"/>
</dbReference>
<name>A0A0C2W6V0_9BACL</name>
<feature type="transmembrane region" description="Helical" evidence="1">
    <location>
        <begin position="74"/>
        <end position="94"/>
    </location>
</feature>
<sequence length="211" mass="23539">MTLLVGGVTTGIVGIAVRFDELVNLLNGQDAVEVVSVIVWMIGVGMTFSVISQMGYFAYLTIHQFGLGIFKSLKLWNAVQLVLVAFVLFDLVYFRFQAFAGEGDSLLPYIGLAIFLLAAGLVVALLKAKQASYSVFPAALFFMVVVTTLEWLPVLRSNEGYWLITIMFTLIATNAYQILALPRYNKRSVKEREERLARKEARLNKQKTVKS</sequence>
<gene>
    <name evidence="2" type="ORF">KR50_06810</name>
</gene>
<evidence type="ECO:0000313" key="2">
    <source>
        <dbReference type="EMBL" id="KIL52306.1"/>
    </source>
</evidence>
<dbReference type="PIRSF" id="PIRSF029886">
    <property type="entry name" value="KBAA"/>
    <property type="match status" value="1"/>
</dbReference>
<keyword evidence="1" id="KW-1133">Transmembrane helix</keyword>
<comment type="caution">
    <text evidence="2">The sequence shown here is derived from an EMBL/GenBank/DDBJ whole genome shotgun (WGS) entry which is preliminary data.</text>
</comment>
<accession>A0A0C2W6V0</accession>
<evidence type="ECO:0008006" key="4">
    <source>
        <dbReference type="Google" id="ProtNLM"/>
    </source>
</evidence>
<keyword evidence="1" id="KW-0472">Membrane</keyword>
<feature type="transmembrane region" description="Helical" evidence="1">
    <location>
        <begin position="106"/>
        <end position="126"/>
    </location>
</feature>
<protein>
    <recommendedName>
        <fullName evidence="4">KinB-signaling pathway activation protein</fullName>
    </recommendedName>
</protein>
<dbReference type="Proteomes" id="UP000031972">
    <property type="component" value="Unassembled WGS sequence"/>
</dbReference>
<proteinExistence type="predicted"/>
<dbReference type="AlphaFoldDB" id="A0A0C2W6V0"/>
<dbReference type="PATRIC" id="fig|220754.4.peg.699"/>
<keyword evidence="1" id="KW-0812">Transmembrane</keyword>
<organism evidence="2 3">
    <name type="scientific">Jeotgalibacillus campisalis</name>
    <dbReference type="NCBI Taxonomy" id="220754"/>
    <lineage>
        <taxon>Bacteria</taxon>
        <taxon>Bacillati</taxon>
        <taxon>Bacillota</taxon>
        <taxon>Bacilli</taxon>
        <taxon>Bacillales</taxon>
        <taxon>Caryophanaceae</taxon>
        <taxon>Jeotgalibacillus</taxon>
    </lineage>
</organism>
<feature type="transmembrane region" description="Helical" evidence="1">
    <location>
        <begin position="160"/>
        <end position="182"/>
    </location>
</feature>
<dbReference type="EMBL" id="JXRR01000006">
    <property type="protein sequence ID" value="KIL52306.1"/>
    <property type="molecule type" value="Genomic_DNA"/>
</dbReference>
<dbReference type="Pfam" id="PF14089">
    <property type="entry name" value="KbaA"/>
    <property type="match status" value="1"/>
</dbReference>
<dbReference type="SMART" id="SM01251">
    <property type="entry name" value="KbaA"/>
    <property type="match status" value="1"/>
</dbReference>
<dbReference type="InterPro" id="IPR024164">
    <property type="entry name" value="KinB-signalling_activ"/>
</dbReference>
<evidence type="ECO:0000256" key="1">
    <source>
        <dbReference type="SAM" id="Phobius"/>
    </source>
</evidence>
<keyword evidence="3" id="KW-1185">Reference proteome</keyword>
<reference evidence="2 3" key="1">
    <citation type="submission" date="2015-01" db="EMBL/GenBank/DDBJ databases">
        <title>Jeotgalibacillus campisalis genome sequencing.</title>
        <authorList>
            <person name="Goh K.M."/>
            <person name="Chan K.-G."/>
            <person name="Yaakop A.S."/>
            <person name="Ee R."/>
            <person name="Gan H.M."/>
            <person name="Chan C.S."/>
        </authorList>
    </citation>
    <scope>NUCLEOTIDE SEQUENCE [LARGE SCALE GENOMIC DNA]</scope>
    <source>
        <strain evidence="2 3">SF-57</strain>
    </source>
</reference>